<evidence type="ECO:0000313" key="4">
    <source>
        <dbReference type="Proteomes" id="UP000571017"/>
    </source>
</evidence>
<name>A0A838CPC2_9BACI</name>
<dbReference type="AlphaFoldDB" id="A0A838CPC2"/>
<feature type="signal peptide" evidence="1">
    <location>
        <begin position="1"/>
        <end position="21"/>
    </location>
</feature>
<sequence length="122" mass="13352">MKFAVSAIMALLVMVGCQNSAQSFEEVSLKNEQGEVLATAEDFAGASLNEREGDTLITVKFEDESKAKELTERHLGETISVYLSEEVVSSPAIQTVIDSRSLEINGDYTKEEAELFVDSVNQ</sequence>
<dbReference type="Proteomes" id="UP000571017">
    <property type="component" value="Unassembled WGS sequence"/>
</dbReference>
<evidence type="ECO:0000256" key="1">
    <source>
        <dbReference type="SAM" id="SignalP"/>
    </source>
</evidence>
<evidence type="ECO:0000313" key="3">
    <source>
        <dbReference type="EMBL" id="MBA2173689.1"/>
    </source>
</evidence>
<dbReference type="EMBL" id="JACEFG010000001">
    <property type="protein sequence ID" value="MBA2173689.1"/>
    <property type="molecule type" value="Genomic_DNA"/>
</dbReference>
<organism evidence="3 4">
    <name type="scientific">Halobacillus locisalis</name>
    <dbReference type="NCBI Taxonomy" id="220753"/>
    <lineage>
        <taxon>Bacteria</taxon>
        <taxon>Bacillati</taxon>
        <taxon>Bacillota</taxon>
        <taxon>Bacilli</taxon>
        <taxon>Bacillales</taxon>
        <taxon>Bacillaceae</taxon>
        <taxon>Halobacillus</taxon>
    </lineage>
</organism>
<feature type="domain" description="SecDF P1 head subdomain" evidence="2">
    <location>
        <begin position="35"/>
        <end position="114"/>
    </location>
</feature>
<accession>A0A838CPC2</accession>
<dbReference type="Pfam" id="PF22599">
    <property type="entry name" value="SecDF_P1_head"/>
    <property type="match status" value="1"/>
</dbReference>
<dbReference type="RefSeq" id="WP_181470733.1">
    <property type="nucleotide sequence ID" value="NZ_JACEFG010000001.1"/>
</dbReference>
<protein>
    <recommendedName>
        <fullName evidence="2">SecDF P1 head subdomain domain-containing protein</fullName>
    </recommendedName>
</protein>
<keyword evidence="4" id="KW-1185">Reference proteome</keyword>
<reference evidence="3 4" key="1">
    <citation type="journal article" date="2004" name="Extremophiles">
        <title>Halobacillus locisalis sp. nov., a halophilic bacterium isolated from a marine solar saltern of the Yellow Sea in Korea.</title>
        <authorList>
            <person name="Yoon J.H."/>
            <person name="Kang K.H."/>
            <person name="Oh T.K."/>
            <person name="Park Y.H."/>
        </authorList>
    </citation>
    <scope>NUCLEOTIDE SEQUENCE [LARGE SCALE GENOMIC DNA]</scope>
    <source>
        <strain evidence="3 4">KCTC 3788</strain>
    </source>
</reference>
<feature type="chain" id="PRO_5032452453" description="SecDF P1 head subdomain domain-containing protein" evidence="1">
    <location>
        <begin position="22"/>
        <end position="122"/>
    </location>
</feature>
<comment type="caution">
    <text evidence="3">The sequence shown here is derived from an EMBL/GenBank/DDBJ whole genome shotgun (WGS) entry which is preliminary data.</text>
</comment>
<gene>
    <name evidence="3" type="ORF">H0266_02140</name>
</gene>
<proteinExistence type="predicted"/>
<dbReference type="InterPro" id="IPR054384">
    <property type="entry name" value="SecDF_P1_head"/>
</dbReference>
<keyword evidence="1" id="KW-0732">Signal</keyword>
<dbReference type="Gene3D" id="3.30.1360.200">
    <property type="match status" value="1"/>
</dbReference>
<evidence type="ECO:0000259" key="2">
    <source>
        <dbReference type="Pfam" id="PF22599"/>
    </source>
</evidence>
<dbReference type="PROSITE" id="PS51257">
    <property type="entry name" value="PROKAR_LIPOPROTEIN"/>
    <property type="match status" value="1"/>
</dbReference>